<accession>A0A8G1EGL2</accession>
<gene>
    <name evidence="1" type="ORF">E2N92_06145</name>
</gene>
<sequence length="269" mass="28849">MVLKVAMASAVVLMLATCVAPASAAEFADNNQTYIEMANGAFYDPHGDGTYYFNFSKAGGGLKAIHITNSTTNKNGAVYANQNLNGTFYISDTSKNPGCSDSAIVMFGVPGGADTTNLALSITASGYNWTLTPTIMFPSSGSLTYYSNASIGTFGNGDFLENDLELELVDCKWRPYFDENYPMYYGQDMTNTSDTYKVMFIDTGLGTLNATGLGLTDNGMIKVDYGITGYSGNALFDIYTWCNQSVQGKSVSWTNRITGTGSSGWTIGF</sequence>
<dbReference type="Proteomes" id="UP000826709">
    <property type="component" value="Chromosome"/>
</dbReference>
<evidence type="ECO:0000313" key="2">
    <source>
        <dbReference type="Proteomes" id="UP000826709"/>
    </source>
</evidence>
<dbReference type="EMBL" id="CP037968">
    <property type="protein sequence ID" value="QYZ79037.1"/>
    <property type="molecule type" value="Genomic_DNA"/>
</dbReference>
<reference evidence="1" key="1">
    <citation type="journal article" date="2005" name="Int. J. Syst. Evol. Microbiol.">
        <title>Methanofollis formosanus sp. nov., isolated from a fish pond.</title>
        <authorList>
            <person name="Wu S.Y."/>
            <person name="Chen S.C."/>
            <person name="Lai M.C."/>
        </authorList>
    </citation>
    <scope>NUCLEOTIDE SEQUENCE</scope>
    <source>
        <strain evidence="1">ML15</strain>
    </source>
</reference>
<evidence type="ECO:0008006" key="3">
    <source>
        <dbReference type="Google" id="ProtNLM"/>
    </source>
</evidence>
<dbReference type="KEGG" id="mfk:E2N92_06145"/>
<proteinExistence type="predicted"/>
<evidence type="ECO:0000313" key="1">
    <source>
        <dbReference type="EMBL" id="QYZ79037.1"/>
    </source>
</evidence>
<protein>
    <recommendedName>
        <fullName evidence="3">DUF3344 domain-containing protein</fullName>
    </recommendedName>
</protein>
<organism evidence="1 2">
    <name type="scientific">Methanofollis formosanus</name>
    <dbReference type="NCBI Taxonomy" id="299308"/>
    <lineage>
        <taxon>Archaea</taxon>
        <taxon>Methanobacteriati</taxon>
        <taxon>Methanobacteriota</taxon>
        <taxon>Stenosarchaea group</taxon>
        <taxon>Methanomicrobia</taxon>
        <taxon>Methanomicrobiales</taxon>
        <taxon>Methanomicrobiaceae</taxon>
        <taxon>Methanofollis</taxon>
    </lineage>
</organism>
<reference evidence="1" key="2">
    <citation type="submission" date="2019-03" db="EMBL/GenBank/DDBJ databases">
        <authorList>
            <person name="Chen S.-C."/>
            <person name="Wu S.-Y."/>
            <person name="Lai M.-C."/>
        </authorList>
    </citation>
    <scope>NUCLEOTIDE SEQUENCE</scope>
    <source>
        <strain evidence="1">ML15</strain>
    </source>
</reference>
<name>A0A8G1EGL2_9EURY</name>
<dbReference type="AlphaFoldDB" id="A0A8G1EGL2"/>
<keyword evidence="2" id="KW-1185">Reference proteome</keyword>